<evidence type="ECO:0000256" key="5">
    <source>
        <dbReference type="ARBA" id="ARBA00023163"/>
    </source>
</evidence>
<accession>A0A8J6MUY4</accession>
<dbReference type="PANTHER" id="PTHR35786:SF1">
    <property type="entry name" value="REDOX-SENSING TRANSCRIPTIONAL REPRESSOR REX 1"/>
    <property type="match status" value="1"/>
</dbReference>
<keyword evidence="4" id="KW-0238">DNA-binding</keyword>
<sequence>MAKSEKIPDATITRLSIYYRQLELLEFDGYRMVSSDKLAWLCQGNPAQVRKDLGYFGEFGIRGVGYDVIDLQAQIKQILAINRDWNLGIVGIGNLGSALLQYHNFSERGFKCVAAFDNAPHKIGKVLPSGLRVMDIRELDSATEEFDIEIGVITT</sequence>
<evidence type="ECO:0000259" key="6">
    <source>
        <dbReference type="Pfam" id="PF02629"/>
    </source>
</evidence>
<dbReference type="GO" id="GO:0003677">
    <property type="term" value="F:DNA binding"/>
    <property type="evidence" value="ECO:0007669"/>
    <property type="project" value="UniProtKB-KW"/>
</dbReference>
<evidence type="ECO:0000256" key="4">
    <source>
        <dbReference type="ARBA" id="ARBA00023125"/>
    </source>
</evidence>
<dbReference type="NCBIfam" id="NF003995">
    <property type="entry name" value="PRK05472.2-4"/>
    <property type="match status" value="1"/>
</dbReference>
<feature type="non-terminal residue" evidence="8">
    <location>
        <position position="155"/>
    </location>
</feature>
<evidence type="ECO:0000259" key="7">
    <source>
        <dbReference type="Pfam" id="PF06971"/>
    </source>
</evidence>
<name>A0A8J6MUY4_9DELT</name>
<organism evidence="8 9">
    <name type="scientific">Candidatus Desulfacyla euxinica</name>
    <dbReference type="NCBI Taxonomy" id="2841693"/>
    <lineage>
        <taxon>Bacteria</taxon>
        <taxon>Deltaproteobacteria</taxon>
        <taxon>Candidatus Desulfacyla</taxon>
    </lineage>
</organism>
<feature type="domain" description="CoA-binding" evidence="6">
    <location>
        <begin position="82"/>
        <end position="154"/>
    </location>
</feature>
<keyword evidence="3" id="KW-0805">Transcription regulation</keyword>
<keyword evidence="5" id="KW-0804">Transcription</keyword>
<dbReference type="InterPro" id="IPR036390">
    <property type="entry name" value="WH_DNA-bd_sf"/>
</dbReference>
<evidence type="ECO:0000256" key="2">
    <source>
        <dbReference type="ARBA" id="ARBA00022491"/>
    </source>
</evidence>
<evidence type="ECO:0000256" key="1">
    <source>
        <dbReference type="ARBA" id="ARBA00022490"/>
    </source>
</evidence>
<dbReference type="PANTHER" id="PTHR35786">
    <property type="entry name" value="REDOX-SENSING TRANSCRIPTIONAL REPRESSOR REX"/>
    <property type="match status" value="1"/>
</dbReference>
<dbReference type="InterPro" id="IPR036388">
    <property type="entry name" value="WH-like_DNA-bd_sf"/>
</dbReference>
<dbReference type="Pfam" id="PF06971">
    <property type="entry name" value="Put_DNA-bind_N"/>
    <property type="match status" value="1"/>
</dbReference>
<dbReference type="Gene3D" id="3.40.50.720">
    <property type="entry name" value="NAD(P)-binding Rossmann-like Domain"/>
    <property type="match status" value="1"/>
</dbReference>
<dbReference type="Gene3D" id="1.10.10.10">
    <property type="entry name" value="Winged helix-like DNA-binding domain superfamily/Winged helix DNA-binding domain"/>
    <property type="match status" value="1"/>
</dbReference>
<keyword evidence="2" id="KW-0678">Repressor</keyword>
<dbReference type="GO" id="GO:0045892">
    <property type="term" value="P:negative regulation of DNA-templated transcription"/>
    <property type="evidence" value="ECO:0007669"/>
    <property type="project" value="InterPro"/>
</dbReference>
<evidence type="ECO:0000256" key="3">
    <source>
        <dbReference type="ARBA" id="ARBA00023015"/>
    </source>
</evidence>
<gene>
    <name evidence="8" type="ORF">H8E19_00525</name>
</gene>
<dbReference type="InterPro" id="IPR003781">
    <property type="entry name" value="CoA-bd"/>
</dbReference>
<comment type="caution">
    <text evidence="8">The sequence shown here is derived from an EMBL/GenBank/DDBJ whole genome shotgun (WGS) entry which is preliminary data.</text>
</comment>
<feature type="domain" description="Rex DNA-binding C-terminal" evidence="7">
    <location>
        <begin position="6"/>
        <end position="53"/>
    </location>
</feature>
<dbReference type="GO" id="GO:0051775">
    <property type="term" value="P:response to redox state"/>
    <property type="evidence" value="ECO:0007669"/>
    <property type="project" value="InterPro"/>
</dbReference>
<proteinExistence type="predicted"/>
<dbReference type="EMBL" id="JACNJD010000034">
    <property type="protein sequence ID" value="MBC8175858.1"/>
    <property type="molecule type" value="Genomic_DNA"/>
</dbReference>
<dbReference type="InterPro" id="IPR036291">
    <property type="entry name" value="NAD(P)-bd_dom_sf"/>
</dbReference>
<protein>
    <submittedName>
        <fullName evidence="8">Redox-sensing transcriptional repressor Rex</fullName>
    </submittedName>
</protein>
<dbReference type="InterPro" id="IPR009718">
    <property type="entry name" value="Rex_DNA-bd_C_dom"/>
</dbReference>
<evidence type="ECO:0000313" key="9">
    <source>
        <dbReference type="Proteomes" id="UP000650524"/>
    </source>
</evidence>
<dbReference type="Proteomes" id="UP000650524">
    <property type="component" value="Unassembled WGS sequence"/>
</dbReference>
<dbReference type="Pfam" id="PF02629">
    <property type="entry name" value="CoA_binding"/>
    <property type="match status" value="1"/>
</dbReference>
<dbReference type="SUPFAM" id="SSF46785">
    <property type="entry name" value="Winged helix' DNA-binding domain"/>
    <property type="match status" value="1"/>
</dbReference>
<dbReference type="AlphaFoldDB" id="A0A8J6MUY4"/>
<reference evidence="8 9" key="1">
    <citation type="submission" date="2020-08" db="EMBL/GenBank/DDBJ databases">
        <title>Bridging the membrane lipid divide: bacteria of the FCB group superphylum have the potential to synthesize archaeal ether lipids.</title>
        <authorList>
            <person name="Villanueva L."/>
            <person name="Von Meijenfeldt F.A.B."/>
            <person name="Westbye A.B."/>
            <person name="Yadav S."/>
            <person name="Hopmans E.C."/>
            <person name="Dutilh B.E."/>
            <person name="Sinninghe Damste J.S."/>
        </authorList>
    </citation>
    <scope>NUCLEOTIDE SEQUENCE [LARGE SCALE GENOMIC DNA]</scope>
    <source>
        <strain evidence="8">NIOZ-UU27</strain>
    </source>
</reference>
<dbReference type="InterPro" id="IPR022876">
    <property type="entry name" value="Tscrpt_rep_Rex"/>
</dbReference>
<dbReference type="SUPFAM" id="SSF51735">
    <property type="entry name" value="NAD(P)-binding Rossmann-fold domains"/>
    <property type="match status" value="1"/>
</dbReference>
<evidence type="ECO:0000313" key="8">
    <source>
        <dbReference type="EMBL" id="MBC8175858.1"/>
    </source>
</evidence>
<keyword evidence="1" id="KW-0963">Cytoplasm</keyword>